<name>A0A9X1C8I9_9FLAO</name>
<keyword evidence="4" id="KW-1185">Reference proteome</keyword>
<dbReference type="EMBL" id="JAGGJQ010000003">
    <property type="protein sequence ID" value="MBP1839341.1"/>
    <property type="molecule type" value="Genomic_DNA"/>
</dbReference>
<accession>A0A9X1C8I9</accession>
<reference evidence="1" key="1">
    <citation type="submission" date="2021-03" db="EMBL/GenBank/DDBJ databases">
        <title>Genomic Encyclopedia of Type Strains, Phase IV (KMG-IV): sequencing the most valuable type-strain genomes for metagenomic binning, comparative biology and taxonomic classification.</title>
        <authorList>
            <person name="Goeker M."/>
        </authorList>
    </citation>
    <scope>NUCLEOTIDE SEQUENCE</scope>
    <source>
        <strain evidence="1">DSM 15523</strain>
        <strain evidence="2 4">DSM 16476</strain>
    </source>
</reference>
<comment type="caution">
    <text evidence="1">The sequence shown here is derived from an EMBL/GenBank/DDBJ whole genome shotgun (WGS) entry which is preliminary data.</text>
</comment>
<dbReference type="EMBL" id="JAUSUU010000003">
    <property type="protein sequence ID" value="MDQ0334645.1"/>
    <property type="molecule type" value="Genomic_DNA"/>
</dbReference>
<gene>
    <name evidence="1" type="ORF">J2Z56_001252</name>
    <name evidence="2" type="ORF">J2Z57_001078</name>
</gene>
<evidence type="ECO:0000313" key="4">
    <source>
        <dbReference type="Proteomes" id="UP001231587"/>
    </source>
</evidence>
<evidence type="ECO:0000313" key="1">
    <source>
        <dbReference type="EMBL" id="MBP1839341.1"/>
    </source>
</evidence>
<dbReference type="SUPFAM" id="SSF49464">
    <property type="entry name" value="Carboxypeptidase regulatory domain-like"/>
    <property type="match status" value="1"/>
</dbReference>
<dbReference type="AlphaFoldDB" id="A0A9X1C8I9"/>
<evidence type="ECO:0008006" key="5">
    <source>
        <dbReference type="Google" id="ProtNLM"/>
    </source>
</evidence>
<evidence type="ECO:0000313" key="3">
    <source>
        <dbReference type="Proteomes" id="UP001138672"/>
    </source>
</evidence>
<dbReference type="RefSeq" id="WP_057779800.1">
    <property type="nucleotide sequence ID" value="NZ_JAGGJQ010000003.1"/>
</dbReference>
<dbReference type="InterPro" id="IPR008969">
    <property type="entry name" value="CarboxyPept-like_regulatory"/>
</dbReference>
<dbReference type="Proteomes" id="UP001138672">
    <property type="component" value="Unassembled WGS sequence"/>
</dbReference>
<dbReference type="OrthoDB" id="1427655at2"/>
<organism evidence="1 3">
    <name type="scientific">Formosa algae</name>
    <dbReference type="NCBI Taxonomy" id="225843"/>
    <lineage>
        <taxon>Bacteria</taxon>
        <taxon>Pseudomonadati</taxon>
        <taxon>Bacteroidota</taxon>
        <taxon>Flavobacteriia</taxon>
        <taxon>Flavobacteriales</taxon>
        <taxon>Flavobacteriaceae</taxon>
        <taxon>Formosa</taxon>
    </lineage>
</organism>
<dbReference type="Proteomes" id="UP001231587">
    <property type="component" value="Unassembled WGS sequence"/>
</dbReference>
<protein>
    <recommendedName>
        <fullName evidence="5">TonB-dependent receptor</fullName>
    </recommendedName>
</protein>
<evidence type="ECO:0000313" key="2">
    <source>
        <dbReference type="EMBL" id="MDQ0334645.1"/>
    </source>
</evidence>
<proteinExistence type="predicted"/>
<dbReference type="Pfam" id="PF13715">
    <property type="entry name" value="CarbopepD_reg_2"/>
    <property type="match status" value="1"/>
</dbReference>
<sequence length="267" mass="29927">MKNYTFFILGFVGCFLSTKGHAQMISIKGQVKGADDLENIHVINKSSKTFTITNQNGGFEIPVKLHDTLAFSSIQYSVLEVVVDATVIFTKQITVNLKAQINTLDEVVVGKVLTGNLMLDVGNSEAEPEINFYDVGIPGYMGKRKTKAERDLFEAGEFKPKMLLGLLGGSVPLNPIINGLSGRTKKLKENVALERNQALLTSVRQRLSTVFFSEHPLDEDNRMDFWYFCSEDPNFETRCLHKTDVEILAFVNVKYLQYTKNQNTASK</sequence>